<dbReference type="UniPathway" id="UPA00164"/>
<keyword evidence="6 10" id="KW-0328">Glycosyltransferase</keyword>
<feature type="active site" description="Proton donor" evidence="10 11">
    <location>
        <position position="367"/>
    </location>
</feature>
<feature type="active site" description="Nucleophile" evidence="10 11">
    <location>
        <position position="314"/>
    </location>
</feature>
<dbReference type="InterPro" id="IPR014756">
    <property type="entry name" value="Ig_E-set"/>
</dbReference>
<evidence type="ECO:0000256" key="10">
    <source>
        <dbReference type="HAMAP-Rule" id="MF_00685"/>
    </source>
</evidence>
<evidence type="ECO:0000256" key="8">
    <source>
        <dbReference type="ARBA" id="ARBA00023056"/>
    </source>
</evidence>
<keyword evidence="5 10" id="KW-0321">Glycogen metabolism</keyword>
<evidence type="ECO:0000256" key="5">
    <source>
        <dbReference type="ARBA" id="ARBA00022600"/>
    </source>
</evidence>
<keyword evidence="7 10" id="KW-0808">Transferase</keyword>
<dbReference type="InterPro" id="IPR044143">
    <property type="entry name" value="GlgB_N_E_set_prok"/>
</dbReference>
<dbReference type="GO" id="GO:0043169">
    <property type="term" value="F:cation binding"/>
    <property type="evidence" value="ECO:0007669"/>
    <property type="project" value="InterPro"/>
</dbReference>
<evidence type="ECO:0000313" key="14">
    <source>
        <dbReference type="Proteomes" id="UP000006238"/>
    </source>
</evidence>
<dbReference type="AlphaFoldDB" id="D4S2X3"/>
<feature type="domain" description="Glycosyl hydrolase family 13 catalytic" evidence="12">
    <location>
        <begin position="165"/>
        <end position="517"/>
    </location>
</feature>
<comment type="similarity">
    <text evidence="4 10">Belongs to the glycosyl hydrolase 13 family. GlgB subfamily.</text>
</comment>
<keyword evidence="14" id="KW-1185">Reference proteome</keyword>
<dbReference type="Gene3D" id="2.60.40.10">
    <property type="entry name" value="Immunoglobulins"/>
    <property type="match status" value="1"/>
</dbReference>
<evidence type="ECO:0000256" key="6">
    <source>
        <dbReference type="ARBA" id="ARBA00022676"/>
    </source>
</evidence>
<dbReference type="SUPFAM" id="SSF51011">
    <property type="entry name" value="Glycosyl hydrolase domain"/>
    <property type="match status" value="1"/>
</dbReference>
<dbReference type="Pfam" id="PF02806">
    <property type="entry name" value="Alpha-amylase_C"/>
    <property type="match status" value="1"/>
</dbReference>
<dbReference type="HOGENOM" id="CLU_004245_3_2_9"/>
<dbReference type="SMART" id="SM00642">
    <property type="entry name" value="Aamy"/>
    <property type="match status" value="1"/>
</dbReference>
<dbReference type="NCBIfam" id="NF003811">
    <property type="entry name" value="PRK05402.1"/>
    <property type="match status" value="1"/>
</dbReference>
<evidence type="ECO:0000259" key="12">
    <source>
        <dbReference type="SMART" id="SM00642"/>
    </source>
</evidence>
<evidence type="ECO:0000256" key="11">
    <source>
        <dbReference type="PIRSR" id="PIRSR000463-1"/>
    </source>
</evidence>
<comment type="pathway">
    <text evidence="3 10">Glycan biosynthesis; glycogen biosynthesis.</text>
</comment>
<dbReference type="GO" id="GO:0005978">
    <property type="term" value="P:glycogen biosynthetic process"/>
    <property type="evidence" value="ECO:0007669"/>
    <property type="project" value="UniProtKB-UniRule"/>
</dbReference>
<dbReference type="PANTHER" id="PTHR43651">
    <property type="entry name" value="1,4-ALPHA-GLUCAN-BRANCHING ENZYME"/>
    <property type="match status" value="1"/>
</dbReference>
<gene>
    <name evidence="10 13" type="primary">glgB</name>
    <name evidence="13" type="ORF">BUTYVIB_02485</name>
</gene>
<dbReference type="HAMAP" id="MF_00685">
    <property type="entry name" value="GlgB"/>
    <property type="match status" value="1"/>
</dbReference>
<dbReference type="PIRSF" id="PIRSF000463">
    <property type="entry name" value="GlgB"/>
    <property type="match status" value="1"/>
</dbReference>
<evidence type="ECO:0000256" key="2">
    <source>
        <dbReference type="ARBA" id="ARBA00002953"/>
    </source>
</evidence>
<dbReference type="EC" id="2.4.1.18" evidence="10"/>
<evidence type="ECO:0000256" key="7">
    <source>
        <dbReference type="ARBA" id="ARBA00022679"/>
    </source>
</evidence>
<dbReference type="NCBIfam" id="NF008967">
    <property type="entry name" value="PRK12313.1"/>
    <property type="match status" value="1"/>
</dbReference>
<dbReference type="PANTHER" id="PTHR43651:SF3">
    <property type="entry name" value="1,4-ALPHA-GLUCAN-BRANCHING ENZYME"/>
    <property type="match status" value="1"/>
</dbReference>
<keyword evidence="9 10" id="KW-0119">Carbohydrate metabolism</keyword>
<dbReference type="InterPro" id="IPR017853">
    <property type="entry name" value="GH"/>
</dbReference>
<evidence type="ECO:0000256" key="3">
    <source>
        <dbReference type="ARBA" id="ARBA00004964"/>
    </source>
</evidence>
<dbReference type="CDD" id="cd11322">
    <property type="entry name" value="AmyAc_Glg_BE"/>
    <property type="match status" value="1"/>
</dbReference>
<comment type="subunit">
    <text evidence="10">Monomer.</text>
</comment>
<dbReference type="InterPro" id="IPR037439">
    <property type="entry name" value="Branching_enzy"/>
</dbReference>
<dbReference type="SUPFAM" id="SSF81296">
    <property type="entry name" value="E set domains"/>
    <property type="match status" value="1"/>
</dbReference>
<dbReference type="SUPFAM" id="SSF51445">
    <property type="entry name" value="(Trans)glycosidases"/>
    <property type="match status" value="1"/>
</dbReference>
<organism evidence="13 14">
    <name type="scientific">Eshraghiella crossota DSM 2876</name>
    <dbReference type="NCBI Taxonomy" id="511680"/>
    <lineage>
        <taxon>Bacteria</taxon>
        <taxon>Bacillati</taxon>
        <taxon>Bacillota</taxon>
        <taxon>Clostridia</taxon>
        <taxon>Lachnospirales</taxon>
        <taxon>Lachnospiraceae</taxon>
        <taxon>Eshraghiella</taxon>
    </lineage>
</organism>
<evidence type="ECO:0000256" key="1">
    <source>
        <dbReference type="ARBA" id="ARBA00000826"/>
    </source>
</evidence>
<comment type="caution">
    <text evidence="13">The sequence shown here is derived from an EMBL/GenBank/DDBJ whole genome shotgun (WGS) entry which is preliminary data.</text>
</comment>
<dbReference type="GeneID" id="98917097"/>
<evidence type="ECO:0000256" key="9">
    <source>
        <dbReference type="ARBA" id="ARBA00023277"/>
    </source>
</evidence>
<dbReference type="InterPro" id="IPR006407">
    <property type="entry name" value="GlgB"/>
</dbReference>
<dbReference type="FunFam" id="3.20.20.80:FF:000003">
    <property type="entry name" value="1,4-alpha-glucan branching enzyme GlgB"/>
    <property type="match status" value="1"/>
</dbReference>
<name>D4S2X3_9FIRM</name>
<evidence type="ECO:0000313" key="13">
    <source>
        <dbReference type="EMBL" id="EFF67402.1"/>
    </source>
</evidence>
<dbReference type="FunFam" id="2.60.40.10:FF:000169">
    <property type="entry name" value="1,4-alpha-glucan branching enzyme GlgB"/>
    <property type="match status" value="1"/>
</dbReference>
<sequence length="639" mass="74220">MSINNVFLTDTDKYLFGKGTHYEIYEKLGAHITEADGRKGVYFAVWAPNAAGICVVGDFNNWCGDNYEMRRHDDSGIFELFTENAHEGSLYKYLIYTKDGRMLYKADPYATYSQRRPDNASIVYDINRYQWNDGQWLAEEEKVAPTKKPMAIYEVHLGSWKKKDDGTPEGFLNYRESAVQLVDYMKYMGYTHIELMGIAEHPFDGSWGYQVTGYFAPTSRYGTPEDFMYFVDYLHQNGIGVILDWVPAHFPKDEHGLANFDGTPTYEYADSRKGEHPDWGTKIFDYGRTQVISFLISNALYWVEKFHVDGLRVDAVASMLYLDYGRNQGQWVPNKYGGNGNLEAMDFFRHLNSVMRSRNPRAITIAEESTAWPGITASEEEGGLGFTFKWNMGWMHDFLEYMKLDPYFRSNNHNKMTFAMTYAYSENFILVLSHDEVVHLKCSMINKMPGEYEDKFANLKVGYTFMMGHPGKKLLFMGQDFGQWAEWSEAKSLDWHLTNENMHRDLQKYVKSLLSIYNRYKACYELDQDPEGFEWMDPDDNTRSIYSFVRKTMDGRDSILYVCNFTPVARPDFRVGVPCPGRYTLLLNEKCEEGTEYIAEKIPTDRMEYSIPLPLAPYGTAIIKFNYKKVKKPIKKTKK</sequence>
<dbReference type="InterPro" id="IPR006048">
    <property type="entry name" value="A-amylase/branching_C"/>
</dbReference>
<dbReference type="InterPro" id="IPR006047">
    <property type="entry name" value="GH13_cat_dom"/>
</dbReference>
<dbReference type="InterPro" id="IPR013780">
    <property type="entry name" value="Glyco_hydro_b"/>
</dbReference>
<evidence type="ECO:0000256" key="4">
    <source>
        <dbReference type="ARBA" id="ARBA00009000"/>
    </source>
</evidence>
<dbReference type="GO" id="GO:0005829">
    <property type="term" value="C:cytosol"/>
    <property type="evidence" value="ECO:0007669"/>
    <property type="project" value="TreeGrafter"/>
</dbReference>
<dbReference type="Pfam" id="PF02922">
    <property type="entry name" value="CBM_48"/>
    <property type="match status" value="1"/>
</dbReference>
<dbReference type="Gene3D" id="3.20.20.80">
    <property type="entry name" value="Glycosidases"/>
    <property type="match status" value="1"/>
</dbReference>
<dbReference type="STRING" id="45851.BHV86_01395"/>
<comment type="function">
    <text evidence="2 10">Catalyzes the formation of the alpha-1,6-glucosidic linkages in glycogen by scission of a 1,4-alpha-linked oligosaccharide from growing alpha-1,4-glucan chains and the subsequent attachment of the oligosaccharide to the alpha-1,6 position.</text>
</comment>
<dbReference type="GO" id="GO:0004553">
    <property type="term" value="F:hydrolase activity, hydrolyzing O-glycosyl compounds"/>
    <property type="evidence" value="ECO:0007669"/>
    <property type="project" value="InterPro"/>
</dbReference>
<dbReference type="InterPro" id="IPR013783">
    <property type="entry name" value="Ig-like_fold"/>
</dbReference>
<dbReference type="CDD" id="cd02855">
    <property type="entry name" value="E_set_GBE_prok_N"/>
    <property type="match status" value="1"/>
</dbReference>
<reference evidence="13 14" key="1">
    <citation type="submission" date="2010-02" db="EMBL/GenBank/DDBJ databases">
        <authorList>
            <person name="Weinstock G."/>
            <person name="Sodergren E."/>
            <person name="Clifton S."/>
            <person name="Fulton L."/>
            <person name="Fulton B."/>
            <person name="Courtney L."/>
            <person name="Fronick C."/>
            <person name="Harrison M."/>
            <person name="Strong C."/>
            <person name="Farmer C."/>
            <person name="Delahaunty K."/>
            <person name="Markovic C."/>
            <person name="Hall O."/>
            <person name="Minx P."/>
            <person name="Tomlinson C."/>
            <person name="Mitreva M."/>
            <person name="Nelson J."/>
            <person name="Hou S."/>
            <person name="Wollam A."/>
            <person name="Pepin K.H."/>
            <person name="Johnson M."/>
            <person name="Bhonagiri V."/>
            <person name="Zhang X."/>
            <person name="Suruliraj S."/>
            <person name="Warren W."/>
            <person name="Chinwalla A."/>
            <person name="Mardis E.R."/>
            <person name="Wilson R.K."/>
        </authorList>
    </citation>
    <scope>NUCLEOTIDE SEQUENCE [LARGE SCALE GENOMIC DNA]</scope>
    <source>
        <strain evidence="13 14">DSM 2876</strain>
    </source>
</reference>
<dbReference type="eggNOG" id="COG0296">
    <property type="taxonomic scope" value="Bacteria"/>
</dbReference>
<dbReference type="InterPro" id="IPR004193">
    <property type="entry name" value="Glyco_hydro_13_N"/>
</dbReference>
<keyword evidence="8 10" id="KW-0320">Glycogen biosynthesis</keyword>
<protein>
    <recommendedName>
        <fullName evidence="10">1,4-alpha-glucan branching enzyme GlgB</fullName>
        <ecNumber evidence="10">2.4.1.18</ecNumber>
    </recommendedName>
    <alternativeName>
        <fullName evidence="10">1,4-alpha-D-glucan:1,4-alpha-D-glucan 6-glucosyl-transferase</fullName>
    </alternativeName>
    <alternativeName>
        <fullName evidence="10">Alpha-(1-&gt;4)-glucan branching enzyme</fullName>
    </alternativeName>
    <alternativeName>
        <fullName evidence="10">Glycogen branching enzyme</fullName>
        <shortName evidence="10">BE</shortName>
    </alternativeName>
</protein>
<dbReference type="Pfam" id="PF00128">
    <property type="entry name" value="Alpha-amylase"/>
    <property type="match status" value="1"/>
</dbReference>
<proteinExistence type="inferred from homology"/>
<comment type="catalytic activity">
    <reaction evidence="1 10">
        <text>Transfers a segment of a (1-&gt;4)-alpha-D-glucan chain to a primary hydroxy group in a similar glucan chain.</text>
        <dbReference type="EC" id="2.4.1.18"/>
    </reaction>
</comment>
<dbReference type="Proteomes" id="UP000006238">
    <property type="component" value="Unassembled WGS sequence"/>
</dbReference>
<accession>D4S2X3</accession>
<dbReference type="GO" id="GO:0003844">
    <property type="term" value="F:1,4-alpha-glucan branching enzyme activity"/>
    <property type="evidence" value="ECO:0007669"/>
    <property type="project" value="UniProtKB-UniRule"/>
</dbReference>
<dbReference type="EMBL" id="ABWN01000042">
    <property type="protein sequence ID" value="EFF67402.1"/>
    <property type="molecule type" value="Genomic_DNA"/>
</dbReference>
<dbReference type="RefSeq" id="WP_005604696.1">
    <property type="nucleotide sequence ID" value="NZ_GG663525.1"/>
</dbReference>
<dbReference type="Gene3D" id="2.60.40.1180">
    <property type="entry name" value="Golgi alpha-mannosidase II"/>
    <property type="match status" value="1"/>
</dbReference>
<dbReference type="NCBIfam" id="TIGR01515">
    <property type="entry name" value="branching_enzym"/>
    <property type="match status" value="1"/>
</dbReference>